<dbReference type="Proteomes" id="UP000030675">
    <property type="component" value="Unassembled WGS sequence"/>
</dbReference>
<reference evidence="2" key="1">
    <citation type="submission" date="2012-12" db="EMBL/GenBank/DDBJ databases">
        <title>Genome Sequence of Photobacterium leiognathi lrivu.4.1.</title>
        <authorList>
            <person name="Urbanczyk H."/>
            <person name="Ogura Y."/>
            <person name="Hayashi T."/>
            <person name="Dunlap P.V."/>
        </authorList>
    </citation>
    <scope>NUCLEOTIDE SEQUENCE [LARGE SCALE GENOMIC DNA]</scope>
    <source>
        <strain evidence="2">lrivu.4.1</strain>
    </source>
</reference>
<gene>
    <name evidence="1" type="ORF">PLEI_0268</name>
</gene>
<name>V5H1L8_PHOLE</name>
<organism evidence="1 2">
    <name type="scientific">Photobacterium leiognathi lrivu.4.1</name>
    <dbReference type="NCBI Taxonomy" id="1248232"/>
    <lineage>
        <taxon>Bacteria</taxon>
        <taxon>Pseudomonadati</taxon>
        <taxon>Pseudomonadota</taxon>
        <taxon>Gammaproteobacteria</taxon>
        <taxon>Vibrionales</taxon>
        <taxon>Vibrionaceae</taxon>
        <taxon>Photobacterium</taxon>
    </lineage>
</organism>
<proteinExistence type="predicted"/>
<accession>V5H1L8</accession>
<evidence type="ECO:0000313" key="1">
    <source>
        <dbReference type="EMBL" id="GAD28625.1"/>
    </source>
</evidence>
<evidence type="ECO:0000313" key="2">
    <source>
        <dbReference type="Proteomes" id="UP000030675"/>
    </source>
</evidence>
<dbReference type="EMBL" id="DF196808">
    <property type="protein sequence ID" value="GAD28625.1"/>
    <property type="molecule type" value="Genomic_DNA"/>
</dbReference>
<sequence length="299" mass="34935">MALMQHDTMQYKKIFDSMSSEQINEINQRQEEEHIKQAHAFKVGYEQDICYLCGKPFKTISKNEPCLHWLLRQCKFKKKDFPLIYEKYGYGNIAAFLRWCANQERFHSNINDLEEEKADRKVISYTIKWKNIEWTFDCSNNDYAGHKSTSIDYPHYHFQMRIDGRQFINFNDFHVPFHDQDLFVLSLSHEQGDWFHHNFGSIGSGMEEAISVDPEVALEHMSSAEEDDATYHLSTFIEAIDQPIPGELIDEIQKEAEKTGLPMSYIAKEKLAGIANVRTVITPSESIPDIASRTEHKRR</sequence>
<protein>
    <submittedName>
        <fullName evidence="1">Uncharacterized protein</fullName>
    </submittedName>
</protein>
<dbReference type="HOGENOM" id="CLU_930174_0_0_6"/>
<dbReference type="AlphaFoldDB" id="V5H1L8"/>